<dbReference type="Pfam" id="PF13439">
    <property type="entry name" value="Glyco_transf_4"/>
    <property type="match status" value="1"/>
</dbReference>
<dbReference type="OrthoDB" id="259238at2"/>
<dbReference type="SUPFAM" id="SSF53756">
    <property type="entry name" value="UDP-Glycosyltransferase/glycogen phosphorylase"/>
    <property type="match status" value="1"/>
</dbReference>
<accession>A0A518CSJ5</accession>
<dbReference type="AlphaFoldDB" id="A0A518CSJ5"/>
<evidence type="ECO:0000313" key="3">
    <source>
        <dbReference type="EMBL" id="QDU82154.1"/>
    </source>
</evidence>
<proteinExistence type="predicted"/>
<dbReference type="PANTHER" id="PTHR12526">
    <property type="entry name" value="GLYCOSYLTRANSFERASE"/>
    <property type="match status" value="1"/>
</dbReference>
<sequence>MSAPSRSRILLCFEYATLNGGEHSLLAVLKQLVAGEFDFIAAAPPHGLLHESLQKLKIPTVPLELCDDEGRKRDQESINQTLKSIIQDSEPALVHGNSLSMGRMLGRIAGETEQPMTAHLRDIVKLSGKAIDDLNQLDRLIAVSQATSDFHQKRGLSEDLMTVLHNGVDCEQFRPRVPSGKLKEELGLPAESFLIGNIGQICLRKGQDIVAEAVCRLIESFPELHLLFVGERHSQKAESREYEQQLHSCFEEAGLSNHVHFLGYRSDIAFILNEIDLLVHTAQQEPLGRVLLEGAAVGCPIVATTAGGTAEILEHQVSGILLPPGDADLLEHVLRDLVPDVRRQSQLGKAARERMLVLFPVEKSAAGLRAIWRQLLYKQS</sequence>
<keyword evidence="3" id="KW-0808">Transferase</keyword>
<keyword evidence="3" id="KW-0328">Glycosyltransferase</keyword>
<dbReference type="EC" id="2.4.-.-" evidence="3"/>
<evidence type="ECO:0000313" key="4">
    <source>
        <dbReference type="Proteomes" id="UP000317178"/>
    </source>
</evidence>
<organism evidence="3 4">
    <name type="scientific">Polystyrenella longa</name>
    <dbReference type="NCBI Taxonomy" id="2528007"/>
    <lineage>
        <taxon>Bacteria</taxon>
        <taxon>Pseudomonadati</taxon>
        <taxon>Planctomycetota</taxon>
        <taxon>Planctomycetia</taxon>
        <taxon>Planctomycetales</taxon>
        <taxon>Planctomycetaceae</taxon>
        <taxon>Polystyrenella</taxon>
    </lineage>
</organism>
<dbReference type="Pfam" id="PF00534">
    <property type="entry name" value="Glycos_transf_1"/>
    <property type="match status" value="1"/>
</dbReference>
<reference evidence="3 4" key="1">
    <citation type="submission" date="2019-02" db="EMBL/GenBank/DDBJ databases">
        <title>Deep-cultivation of Planctomycetes and their phenomic and genomic characterization uncovers novel biology.</title>
        <authorList>
            <person name="Wiegand S."/>
            <person name="Jogler M."/>
            <person name="Boedeker C."/>
            <person name="Pinto D."/>
            <person name="Vollmers J."/>
            <person name="Rivas-Marin E."/>
            <person name="Kohn T."/>
            <person name="Peeters S.H."/>
            <person name="Heuer A."/>
            <person name="Rast P."/>
            <person name="Oberbeckmann S."/>
            <person name="Bunk B."/>
            <person name="Jeske O."/>
            <person name="Meyerdierks A."/>
            <person name="Storesund J.E."/>
            <person name="Kallscheuer N."/>
            <person name="Luecker S."/>
            <person name="Lage O.M."/>
            <person name="Pohl T."/>
            <person name="Merkel B.J."/>
            <person name="Hornburger P."/>
            <person name="Mueller R.-W."/>
            <person name="Bruemmer F."/>
            <person name="Labrenz M."/>
            <person name="Spormann A.M."/>
            <person name="Op den Camp H."/>
            <person name="Overmann J."/>
            <person name="Amann R."/>
            <person name="Jetten M.S.M."/>
            <person name="Mascher T."/>
            <person name="Medema M.H."/>
            <person name="Devos D.P."/>
            <person name="Kaster A.-K."/>
            <person name="Ovreas L."/>
            <person name="Rohde M."/>
            <person name="Galperin M.Y."/>
            <person name="Jogler C."/>
        </authorList>
    </citation>
    <scope>NUCLEOTIDE SEQUENCE [LARGE SCALE GENOMIC DNA]</scope>
    <source>
        <strain evidence="3 4">Pla110</strain>
    </source>
</reference>
<evidence type="ECO:0000259" key="2">
    <source>
        <dbReference type="Pfam" id="PF13439"/>
    </source>
</evidence>
<dbReference type="Proteomes" id="UP000317178">
    <property type="component" value="Chromosome"/>
</dbReference>
<feature type="domain" description="Glycosyltransferase subfamily 4-like N-terminal" evidence="2">
    <location>
        <begin position="19"/>
        <end position="172"/>
    </location>
</feature>
<evidence type="ECO:0000259" key="1">
    <source>
        <dbReference type="Pfam" id="PF00534"/>
    </source>
</evidence>
<dbReference type="RefSeq" id="WP_144998094.1">
    <property type="nucleotide sequence ID" value="NZ_CP036281.1"/>
</dbReference>
<dbReference type="EMBL" id="CP036281">
    <property type="protein sequence ID" value="QDU82154.1"/>
    <property type="molecule type" value="Genomic_DNA"/>
</dbReference>
<dbReference type="GO" id="GO:0016757">
    <property type="term" value="F:glycosyltransferase activity"/>
    <property type="evidence" value="ECO:0007669"/>
    <property type="project" value="UniProtKB-KW"/>
</dbReference>
<keyword evidence="4" id="KW-1185">Reference proteome</keyword>
<gene>
    <name evidence="3" type="primary">cotSA_3</name>
    <name evidence="3" type="ORF">Pla110_39090</name>
</gene>
<dbReference type="Gene3D" id="3.40.50.2000">
    <property type="entry name" value="Glycogen Phosphorylase B"/>
    <property type="match status" value="2"/>
</dbReference>
<name>A0A518CSJ5_9PLAN</name>
<dbReference type="CDD" id="cd03801">
    <property type="entry name" value="GT4_PimA-like"/>
    <property type="match status" value="1"/>
</dbReference>
<protein>
    <submittedName>
        <fullName evidence="3">Spore coat protein SA</fullName>
        <ecNumber evidence="3">2.4.-.-</ecNumber>
    </submittedName>
</protein>
<keyword evidence="3" id="KW-0167">Capsid protein</keyword>
<feature type="domain" description="Glycosyl transferase family 1" evidence="1">
    <location>
        <begin position="182"/>
        <end position="354"/>
    </location>
</feature>
<dbReference type="KEGG" id="plon:Pla110_39090"/>
<dbReference type="InterPro" id="IPR028098">
    <property type="entry name" value="Glyco_trans_4-like_N"/>
</dbReference>
<dbReference type="InterPro" id="IPR001296">
    <property type="entry name" value="Glyco_trans_1"/>
</dbReference>
<keyword evidence="3" id="KW-0946">Virion</keyword>